<keyword evidence="4" id="KW-0238">DNA-binding</keyword>
<feature type="domain" description="Uracil-DNA glycosylase-like" evidence="6">
    <location>
        <begin position="70"/>
        <end position="238"/>
    </location>
</feature>
<sequence length="258" mass="28650">MQTLAKRCRWGYNDVVPKRAEAAQLIAAAAELRDAVNRLDFAPPVEFVYNPLDYAWAAHEQFLTHYGGGAKRAVFLGMNPGPFGMAQVGVPFGEVAAVRDWLRIDAPIGKPPSEHPKRPVLGLDCPRSEVSGRRFWGFFAEKFAQPEAFFARHFVVNYCPLAFLEDTGRNRTPDKLPAVEVKPLEEICNAHLAKVVEILQPEWLVAVGGFAEKKAREVLGQSAVKIGRVLHPSPASPAANRGWAEQAEKQLREQGIWM</sequence>
<keyword evidence="3" id="KW-0378">Hydrolase</keyword>
<dbReference type="PANTHER" id="PTHR13235:SF2">
    <property type="entry name" value="SINGLE-STRAND SELECTIVE MONOFUNCTIONAL URACIL DNA GLYCOSYLASE"/>
    <property type="match status" value="1"/>
</dbReference>
<name>A0A382D9G5_9ZZZZ</name>
<comment type="similarity">
    <text evidence="1">Belongs to the uracil-DNA glycosylase (UDG) superfamily. SMUG1 family.</text>
</comment>
<dbReference type="Pfam" id="PF03167">
    <property type="entry name" value="UDG"/>
    <property type="match status" value="1"/>
</dbReference>
<evidence type="ECO:0000313" key="7">
    <source>
        <dbReference type="EMBL" id="SVB34905.1"/>
    </source>
</evidence>
<dbReference type="GO" id="GO:0006284">
    <property type="term" value="P:base-excision repair"/>
    <property type="evidence" value="ECO:0007669"/>
    <property type="project" value="InterPro"/>
</dbReference>
<keyword evidence="2" id="KW-0227">DNA damage</keyword>
<evidence type="ECO:0000256" key="4">
    <source>
        <dbReference type="ARBA" id="ARBA00023125"/>
    </source>
</evidence>
<gene>
    <name evidence="7" type="ORF">METZ01_LOCUS187759</name>
</gene>
<dbReference type="CDD" id="cd19374">
    <property type="entry name" value="UDG-F3_SMUG1-like"/>
    <property type="match status" value="1"/>
</dbReference>
<dbReference type="GO" id="GO:0003677">
    <property type="term" value="F:DNA binding"/>
    <property type="evidence" value="ECO:0007669"/>
    <property type="project" value="UniProtKB-KW"/>
</dbReference>
<evidence type="ECO:0000256" key="2">
    <source>
        <dbReference type="ARBA" id="ARBA00022763"/>
    </source>
</evidence>
<evidence type="ECO:0000256" key="5">
    <source>
        <dbReference type="ARBA" id="ARBA00023204"/>
    </source>
</evidence>
<dbReference type="FunFam" id="3.40.470.10:FF:000005">
    <property type="entry name" value="Single-strand selective monofunctional uracil DNA glycosylase"/>
    <property type="match status" value="1"/>
</dbReference>
<dbReference type="PANTHER" id="PTHR13235">
    <property type="entry name" value="SINGLE-STRAND SELECTIVE MONOFUNCTIONAL URACIL DNA GLYCOSYLASE"/>
    <property type="match status" value="1"/>
</dbReference>
<evidence type="ECO:0000259" key="6">
    <source>
        <dbReference type="Pfam" id="PF03167"/>
    </source>
</evidence>
<dbReference type="InterPro" id="IPR005122">
    <property type="entry name" value="Uracil-DNA_glycosylase-like"/>
</dbReference>
<evidence type="ECO:0000256" key="1">
    <source>
        <dbReference type="ARBA" id="ARBA00007889"/>
    </source>
</evidence>
<keyword evidence="5" id="KW-0234">DNA repair</keyword>
<dbReference type="EMBL" id="UINC01038218">
    <property type="protein sequence ID" value="SVB34905.1"/>
    <property type="molecule type" value="Genomic_DNA"/>
</dbReference>
<protein>
    <recommendedName>
        <fullName evidence="6">Uracil-DNA glycosylase-like domain-containing protein</fullName>
    </recommendedName>
</protein>
<reference evidence="7" key="1">
    <citation type="submission" date="2018-05" db="EMBL/GenBank/DDBJ databases">
        <authorList>
            <person name="Lanie J.A."/>
            <person name="Ng W.-L."/>
            <person name="Kazmierczak K.M."/>
            <person name="Andrzejewski T.M."/>
            <person name="Davidsen T.M."/>
            <person name="Wayne K.J."/>
            <person name="Tettelin H."/>
            <person name="Glass J.I."/>
            <person name="Rusch D."/>
            <person name="Podicherti R."/>
            <person name="Tsui H.-C.T."/>
            <person name="Winkler M.E."/>
        </authorList>
    </citation>
    <scope>NUCLEOTIDE SEQUENCE</scope>
</reference>
<accession>A0A382D9G5</accession>
<dbReference type="SUPFAM" id="SSF52141">
    <property type="entry name" value="Uracil-DNA glycosylase-like"/>
    <property type="match status" value="1"/>
</dbReference>
<dbReference type="GO" id="GO:0017065">
    <property type="term" value="F:single-strand selective uracil DNA N-glycosylase activity"/>
    <property type="evidence" value="ECO:0007669"/>
    <property type="project" value="InterPro"/>
</dbReference>
<evidence type="ECO:0000256" key="3">
    <source>
        <dbReference type="ARBA" id="ARBA00022801"/>
    </source>
</evidence>
<dbReference type="AlphaFoldDB" id="A0A382D9G5"/>
<dbReference type="Gene3D" id="3.40.470.10">
    <property type="entry name" value="Uracil-DNA glycosylase-like domain"/>
    <property type="match status" value="1"/>
</dbReference>
<proteinExistence type="inferred from homology"/>
<dbReference type="GO" id="GO:0000703">
    <property type="term" value="F:oxidized pyrimidine nucleobase lesion DNA N-glycosylase activity"/>
    <property type="evidence" value="ECO:0007669"/>
    <property type="project" value="TreeGrafter"/>
</dbReference>
<organism evidence="7">
    <name type="scientific">marine metagenome</name>
    <dbReference type="NCBI Taxonomy" id="408172"/>
    <lineage>
        <taxon>unclassified sequences</taxon>
        <taxon>metagenomes</taxon>
        <taxon>ecological metagenomes</taxon>
    </lineage>
</organism>
<dbReference type="InterPro" id="IPR036895">
    <property type="entry name" value="Uracil-DNA_glycosylase-like_sf"/>
</dbReference>
<dbReference type="InterPro" id="IPR039134">
    <property type="entry name" value="SMUG1"/>
</dbReference>